<name>A0A564Y3I4_HYMDI</name>
<keyword evidence="2" id="KW-1185">Reference proteome</keyword>
<dbReference type="Proteomes" id="UP000321570">
    <property type="component" value="Unassembled WGS sequence"/>
</dbReference>
<dbReference type="EMBL" id="CABIJS010000066">
    <property type="protein sequence ID" value="VUZ41801.1"/>
    <property type="molecule type" value="Genomic_DNA"/>
</dbReference>
<sequence>MPVGDAMFLINDSRLQVQELKPISSRSTTINIAVYRRDGLIQLYVDVKQVFGEKEGAVWKQNPNKESISRVLEYQPQIKGEKNGMVCMDARIIDTASACEIRRQQQTDYQQKAEIPQIDGTASPVDAC</sequence>
<evidence type="ECO:0000313" key="2">
    <source>
        <dbReference type="Proteomes" id="UP000321570"/>
    </source>
</evidence>
<accession>A0A564Y3I4</accession>
<organism evidence="1 2">
    <name type="scientific">Hymenolepis diminuta</name>
    <name type="common">Rat tapeworm</name>
    <dbReference type="NCBI Taxonomy" id="6216"/>
    <lineage>
        <taxon>Eukaryota</taxon>
        <taxon>Metazoa</taxon>
        <taxon>Spiralia</taxon>
        <taxon>Lophotrochozoa</taxon>
        <taxon>Platyhelminthes</taxon>
        <taxon>Cestoda</taxon>
        <taxon>Eucestoda</taxon>
        <taxon>Cyclophyllidea</taxon>
        <taxon>Hymenolepididae</taxon>
        <taxon>Hymenolepis</taxon>
    </lineage>
</organism>
<reference evidence="1 2" key="1">
    <citation type="submission" date="2019-07" db="EMBL/GenBank/DDBJ databases">
        <authorList>
            <person name="Jastrzebski P J."/>
            <person name="Paukszto L."/>
            <person name="Jastrzebski P J."/>
        </authorList>
    </citation>
    <scope>NUCLEOTIDE SEQUENCE [LARGE SCALE GENOMIC DNA]</scope>
    <source>
        <strain evidence="1 2">WMS-il1</strain>
    </source>
</reference>
<evidence type="ECO:0000313" key="1">
    <source>
        <dbReference type="EMBL" id="VUZ41801.1"/>
    </source>
</evidence>
<proteinExistence type="predicted"/>
<dbReference type="AlphaFoldDB" id="A0A564Y3I4"/>
<protein>
    <submittedName>
        <fullName evidence="1">Uncharacterized protein</fullName>
    </submittedName>
</protein>
<gene>
    <name evidence="1" type="ORF">WMSIL1_LOCUS2389</name>
</gene>